<dbReference type="AlphaFoldDB" id="A0A060SV56"/>
<evidence type="ECO:0000256" key="3">
    <source>
        <dbReference type="SAM" id="MobiDB-lite"/>
    </source>
</evidence>
<evidence type="ECO:0000256" key="1">
    <source>
        <dbReference type="ARBA" id="ARBA00023125"/>
    </source>
</evidence>
<keyword evidence="6" id="KW-1185">Reference proteome</keyword>
<dbReference type="InterPro" id="IPR006600">
    <property type="entry name" value="HTH_CenpB_DNA-bd_dom"/>
</dbReference>
<dbReference type="Gene3D" id="3.30.420.10">
    <property type="entry name" value="Ribonuclease H-like superfamily/Ribonuclease H"/>
    <property type="match status" value="1"/>
</dbReference>
<dbReference type="InterPro" id="IPR009057">
    <property type="entry name" value="Homeodomain-like_sf"/>
</dbReference>
<organism evidence="5 6">
    <name type="scientific">Pycnoporus cinnabarinus</name>
    <name type="common">Cinnabar-red polypore</name>
    <name type="synonym">Trametes cinnabarina</name>
    <dbReference type="NCBI Taxonomy" id="5643"/>
    <lineage>
        <taxon>Eukaryota</taxon>
        <taxon>Fungi</taxon>
        <taxon>Dikarya</taxon>
        <taxon>Basidiomycota</taxon>
        <taxon>Agaricomycotina</taxon>
        <taxon>Agaricomycetes</taxon>
        <taxon>Polyporales</taxon>
        <taxon>Polyporaceae</taxon>
        <taxon>Trametes</taxon>
    </lineage>
</organism>
<accession>A0A060SV56</accession>
<dbReference type="HOGENOM" id="CLU_013929_18_0_1"/>
<dbReference type="OrthoDB" id="2740399at2759"/>
<feature type="compositionally biased region" description="Pro residues" evidence="3">
    <location>
        <begin position="422"/>
        <end position="431"/>
    </location>
</feature>
<feature type="compositionally biased region" description="Low complexity" evidence="3">
    <location>
        <begin position="824"/>
        <end position="846"/>
    </location>
</feature>
<dbReference type="PANTHER" id="PTHR19303:SF74">
    <property type="entry name" value="POGO TRANSPOSABLE ELEMENT WITH KRAB DOMAIN"/>
    <property type="match status" value="1"/>
</dbReference>
<dbReference type="STRING" id="5643.A0A060SV56"/>
<feature type="domain" description="HTH CENPB-type" evidence="4">
    <location>
        <begin position="74"/>
        <end position="141"/>
    </location>
</feature>
<dbReference type="PANTHER" id="PTHR19303">
    <property type="entry name" value="TRANSPOSON"/>
    <property type="match status" value="1"/>
</dbReference>
<feature type="region of interest" description="Disordered" evidence="3">
    <location>
        <begin position="417"/>
        <end position="452"/>
    </location>
</feature>
<evidence type="ECO:0000313" key="6">
    <source>
        <dbReference type="Proteomes" id="UP000029665"/>
    </source>
</evidence>
<feature type="compositionally biased region" description="Low complexity" evidence="3">
    <location>
        <begin position="734"/>
        <end position="743"/>
    </location>
</feature>
<name>A0A060SV56_PYCCI</name>
<gene>
    <name evidence="5" type="ORF">BN946_scf184751.g10</name>
</gene>
<dbReference type="Pfam" id="PF03221">
    <property type="entry name" value="HTH_Tnp_Tc5"/>
    <property type="match status" value="1"/>
</dbReference>
<dbReference type="InterPro" id="IPR004875">
    <property type="entry name" value="DDE_SF_endonuclease_dom"/>
</dbReference>
<feature type="region of interest" description="Disordered" evidence="3">
    <location>
        <begin position="597"/>
        <end position="625"/>
    </location>
</feature>
<dbReference type="EMBL" id="CCBP010000362">
    <property type="protein sequence ID" value="CDO76318.1"/>
    <property type="molecule type" value="Genomic_DNA"/>
</dbReference>
<dbReference type="OMA" id="CKIITTH"/>
<proteinExistence type="predicted"/>
<feature type="region of interest" description="Disordered" evidence="3">
    <location>
        <begin position="824"/>
        <end position="870"/>
    </location>
</feature>
<keyword evidence="1" id="KW-0238">DNA-binding</keyword>
<evidence type="ECO:0000259" key="4">
    <source>
        <dbReference type="PROSITE" id="PS51253"/>
    </source>
</evidence>
<protein>
    <recommendedName>
        <fullName evidence="4">HTH CENPB-type domain-containing protein</fullName>
    </recommendedName>
</protein>
<reference evidence="5" key="1">
    <citation type="submission" date="2014-01" db="EMBL/GenBank/DDBJ databases">
        <title>The genome of the white-rot fungus Pycnoporus cinnabarinus: a basidiomycete model with a versatile arsenal for lignocellulosic biomass breakdown.</title>
        <authorList>
            <person name="Levasseur A."/>
            <person name="Lomascolo A."/>
            <person name="Ruiz-Duenas F.J."/>
            <person name="Uzan E."/>
            <person name="Piumi F."/>
            <person name="Kues U."/>
            <person name="Ram A.F.J."/>
            <person name="Murat C."/>
            <person name="Haon M."/>
            <person name="Benoit I."/>
            <person name="Arfi Y."/>
            <person name="Chevret D."/>
            <person name="Drula E."/>
            <person name="Kwon M.J."/>
            <person name="Gouret P."/>
            <person name="Lesage-Meessen L."/>
            <person name="Lombard V."/>
            <person name="Mariette J."/>
            <person name="Noirot C."/>
            <person name="Park J."/>
            <person name="Patyshakuliyeva A."/>
            <person name="Wieneger R.A.B."/>
            <person name="Wosten H.A.B."/>
            <person name="Martin F."/>
            <person name="Coutinho P.M."/>
            <person name="de Vries R."/>
            <person name="Martinez A.T."/>
            <person name="Klopp C."/>
            <person name="Pontarotti P."/>
            <person name="Henrissat B."/>
            <person name="Record E."/>
        </authorList>
    </citation>
    <scope>NUCLEOTIDE SEQUENCE [LARGE SCALE GENOMIC DNA]</scope>
    <source>
        <strain evidence="5">BRFM137</strain>
    </source>
</reference>
<dbReference type="GO" id="GO:0003677">
    <property type="term" value="F:DNA binding"/>
    <property type="evidence" value="ECO:0007669"/>
    <property type="project" value="UniProtKB-KW"/>
</dbReference>
<dbReference type="SMART" id="SM00674">
    <property type="entry name" value="CENPB"/>
    <property type="match status" value="1"/>
</dbReference>
<evidence type="ECO:0000256" key="2">
    <source>
        <dbReference type="SAM" id="Coils"/>
    </source>
</evidence>
<dbReference type="InterPro" id="IPR050863">
    <property type="entry name" value="CenT-Element_Derived"/>
</dbReference>
<dbReference type="Pfam" id="PF03184">
    <property type="entry name" value="DDE_1"/>
    <property type="match status" value="1"/>
</dbReference>
<dbReference type="SUPFAM" id="SSF46689">
    <property type="entry name" value="Homeodomain-like"/>
    <property type="match status" value="1"/>
</dbReference>
<dbReference type="PROSITE" id="PS51253">
    <property type="entry name" value="HTH_CENPB"/>
    <property type="match status" value="1"/>
</dbReference>
<evidence type="ECO:0000313" key="5">
    <source>
        <dbReference type="EMBL" id="CDO76318.1"/>
    </source>
</evidence>
<comment type="caution">
    <text evidence="5">The sequence shown here is derived from an EMBL/GenBank/DDBJ whole genome shotgun (WGS) entry which is preliminary data.</text>
</comment>
<dbReference type="InterPro" id="IPR036397">
    <property type="entry name" value="RNaseH_sf"/>
</dbReference>
<keyword evidence="2" id="KW-0175">Coiled coil</keyword>
<sequence length="870" mass="98059">MVNTRSQQRSPHEIAGSKRLRHRQIRSYTEDTLEEACKWLDENPGKYKAASELFGIPHSTLHARYLHQRTSRQASHAHQQLLVPEEEDALCDWIEHLSYMGFPVDRSTVFSLVMQITGESQPPSHKWIYRFLKRHPGIQLGKPAGLSPERAQAFNRPTVDDHFKKLKAVIDQYNIPWSHIYNMDEKGIQRGGGRRLQWIKYFVPRGRRVNYKLHSANLELITIIECVSADGGNILPGFIFAGSQFEAELFKDVDPRVVIAHSPNRWTDSFLCIEWFRKCFIPQANARRVSDAPVLLILDGHNSHITAAMRQLAIENNIHIFQLPPHTTHRLQPLDVGVFTHLQEAWLRRCNQFYNTSFGREMSRSEFIREYLALRCRVFKASLIKKAWYSSGITSGTWSADFFDEADFAPSYTTSTQIHVPPSYPHPPSPAPCETSTDPGSSHDDSTESNTQPAQLAFEGATAPLEHVRLSLLPDDSPPPCSLSRSSTLTPWASNCSVSPSNLVFTSKGQSKRTLRQDHELQRLEKTTARLEEENAALHVQIKHARAHAAIALWHLSRVQHELNRKKSSRKRRAQFRTTAALITAGEGAEECAQLEREAAEREQQRQAEQQRKLEREHARQAERERIANDDHVVFSGALSRKVKDDLKDIAFTLGLPTHGTNAELCKIITTHLQAQSAQYCTNPRFAGLFIAANGLASAQKRALPPDLQDENNPPTPHRRRTESPSIALTPAAHSHTLHSTPQTSPPSTPSKRIHSRMRPYKSPPSSPLRDRGCRPPAALPPSHMPLRGYTYNAPTSMQSIDIPIDPVLLKPDLSFRYCLTPSRAPAAAPDSFSPSRLPLRSLPLSHTPNEPIPMLSFTEDGSESDSDVD</sequence>
<feature type="region of interest" description="Disordered" evidence="3">
    <location>
        <begin position="703"/>
        <end position="786"/>
    </location>
</feature>
<feature type="compositionally biased region" description="Acidic residues" evidence="3">
    <location>
        <begin position="861"/>
        <end position="870"/>
    </location>
</feature>
<dbReference type="GO" id="GO:0005634">
    <property type="term" value="C:nucleus"/>
    <property type="evidence" value="ECO:0007669"/>
    <property type="project" value="TreeGrafter"/>
</dbReference>
<feature type="coiled-coil region" evidence="2">
    <location>
        <begin position="514"/>
        <end position="541"/>
    </location>
</feature>
<dbReference type="Proteomes" id="UP000029665">
    <property type="component" value="Unassembled WGS sequence"/>
</dbReference>
<feature type="region of interest" description="Disordered" evidence="3">
    <location>
        <begin position="1"/>
        <end position="20"/>
    </location>
</feature>